<keyword evidence="4 5" id="KW-0472">Membrane</keyword>
<dbReference type="AlphaFoldDB" id="A0A2B7Z365"/>
<proteinExistence type="predicted"/>
<evidence type="ECO:0000313" key="6">
    <source>
        <dbReference type="EMBL" id="PGH27801.1"/>
    </source>
</evidence>
<dbReference type="InterPro" id="IPR050360">
    <property type="entry name" value="MFS_Sugar_Transporters"/>
</dbReference>
<evidence type="ECO:0000256" key="5">
    <source>
        <dbReference type="SAM" id="Phobius"/>
    </source>
</evidence>
<reference evidence="6 7" key="1">
    <citation type="submission" date="2017-10" db="EMBL/GenBank/DDBJ databases">
        <title>Comparative genomics in systemic dimorphic fungi from Ajellomycetaceae.</title>
        <authorList>
            <person name="Munoz J.F."/>
            <person name="Mcewen J.G."/>
            <person name="Clay O.K."/>
            <person name="Cuomo C.A."/>
        </authorList>
    </citation>
    <scope>NUCLEOTIDE SEQUENCE [LARGE SCALE GENOMIC DNA]</scope>
    <source>
        <strain evidence="6 7">UAMH7299</strain>
    </source>
</reference>
<dbReference type="PANTHER" id="PTHR48022:SF10">
    <property type="entry name" value="MAJOR FACILITATOR SUPERFAMILY (MFS) PROFILE DOMAIN-CONTAINING PROTEIN"/>
    <property type="match status" value="1"/>
</dbReference>
<dbReference type="InterPro" id="IPR005828">
    <property type="entry name" value="MFS_sugar_transport-like"/>
</dbReference>
<evidence type="ECO:0008006" key="8">
    <source>
        <dbReference type="Google" id="ProtNLM"/>
    </source>
</evidence>
<dbReference type="SUPFAM" id="SSF103473">
    <property type="entry name" value="MFS general substrate transporter"/>
    <property type="match status" value="1"/>
</dbReference>
<evidence type="ECO:0000256" key="4">
    <source>
        <dbReference type="ARBA" id="ARBA00023136"/>
    </source>
</evidence>
<evidence type="ECO:0000256" key="2">
    <source>
        <dbReference type="ARBA" id="ARBA00022692"/>
    </source>
</evidence>
<keyword evidence="7" id="KW-1185">Reference proteome</keyword>
<dbReference type="InterPro" id="IPR036259">
    <property type="entry name" value="MFS_trans_sf"/>
</dbReference>
<accession>A0A2B7Z365</accession>
<name>A0A2B7Z365_POLH7</name>
<dbReference type="PANTHER" id="PTHR48022">
    <property type="entry name" value="PLASTIDIC GLUCOSE TRANSPORTER 4"/>
    <property type="match status" value="1"/>
</dbReference>
<dbReference type="Proteomes" id="UP000224634">
    <property type="component" value="Unassembled WGS sequence"/>
</dbReference>
<dbReference type="OrthoDB" id="6133115at2759"/>
<comment type="subcellular location">
    <subcellularLocation>
        <location evidence="1">Membrane</location>
        <topology evidence="1">Multi-pass membrane protein</topology>
    </subcellularLocation>
</comment>
<gene>
    <name evidence="6" type="ORF">AJ80_00589</name>
</gene>
<evidence type="ECO:0000256" key="3">
    <source>
        <dbReference type="ARBA" id="ARBA00022989"/>
    </source>
</evidence>
<dbReference type="STRING" id="1447883.A0A2B7Z365"/>
<keyword evidence="3 5" id="KW-1133">Transmembrane helix</keyword>
<dbReference type="GO" id="GO:0016020">
    <property type="term" value="C:membrane"/>
    <property type="evidence" value="ECO:0007669"/>
    <property type="project" value="UniProtKB-SubCell"/>
</dbReference>
<feature type="transmembrane region" description="Helical" evidence="5">
    <location>
        <begin position="141"/>
        <end position="166"/>
    </location>
</feature>
<feature type="transmembrane region" description="Helical" evidence="5">
    <location>
        <begin position="50"/>
        <end position="70"/>
    </location>
</feature>
<organism evidence="6 7">
    <name type="scientific">Polytolypa hystricis (strain UAMH7299)</name>
    <dbReference type="NCBI Taxonomy" id="1447883"/>
    <lineage>
        <taxon>Eukaryota</taxon>
        <taxon>Fungi</taxon>
        <taxon>Dikarya</taxon>
        <taxon>Ascomycota</taxon>
        <taxon>Pezizomycotina</taxon>
        <taxon>Eurotiomycetes</taxon>
        <taxon>Eurotiomycetidae</taxon>
        <taxon>Onygenales</taxon>
        <taxon>Onygenales incertae sedis</taxon>
        <taxon>Polytolypa</taxon>
    </lineage>
</organism>
<dbReference type="Pfam" id="PF00083">
    <property type="entry name" value="Sugar_tr"/>
    <property type="match status" value="1"/>
</dbReference>
<keyword evidence="2 5" id="KW-0812">Transmembrane</keyword>
<feature type="transmembrane region" description="Helical" evidence="5">
    <location>
        <begin position="76"/>
        <end position="95"/>
    </location>
</feature>
<dbReference type="EMBL" id="PDNA01000004">
    <property type="protein sequence ID" value="PGH27801.1"/>
    <property type="molecule type" value="Genomic_DNA"/>
</dbReference>
<evidence type="ECO:0000256" key="1">
    <source>
        <dbReference type="ARBA" id="ARBA00004141"/>
    </source>
</evidence>
<protein>
    <recommendedName>
        <fullName evidence="8">Major facilitator superfamily (MFS) profile domain-containing protein</fullName>
    </recommendedName>
</protein>
<dbReference type="Gene3D" id="1.20.1250.20">
    <property type="entry name" value="MFS general substrate transporter like domains"/>
    <property type="match status" value="1"/>
</dbReference>
<feature type="transmembrane region" description="Helical" evidence="5">
    <location>
        <begin position="12"/>
        <end position="38"/>
    </location>
</feature>
<sequence length="168" mass="18107">MFSNPIGQRQPTLAVCAVTVQAASGSMYMIAYGTYFFAMANIGNPFENTCILAAVGVAEIIANNFAISRFGWRRTFLMSGLAVCGITKVLIVIVYDKDPISIGTGKAIVALSVLYKISSDGAIAPSAWVPGGELPSQRLRSYTFGLASTIGLFFAWLTMFTTPYFYQP</sequence>
<comment type="caution">
    <text evidence="6">The sequence shown here is derived from an EMBL/GenBank/DDBJ whole genome shotgun (WGS) entry which is preliminary data.</text>
</comment>
<evidence type="ECO:0000313" key="7">
    <source>
        <dbReference type="Proteomes" id="UP000224634"/>
    </source>
</evidence>
<dbReference type="GO" id="GO:0005351">
    <property type="term" value="F:carbohydrate:proton symporter activity"/>
    <property type="evidence" value="ECO:0007669"/>
    <property type="project" value="TreeGrafter"/>
</dbReference>